<evidence type="ECO:0000313" key="8">
    <source>
        <dbReference type="EMBL" id="GAA5799063.1"/>
    </source>
</evidence>
<comment type="caution">
    <text evidence="8">The sequence shown here is derived from an EMBL/GenBank/DDBJ whole genome shotgun (WGS) entry which is preliminary data.</text>
</comment>
<keyword evidence="2" id="KW-0479">Metal-binding</keyword>
<feature type="region of interest" description="Disordered" evidence="6">
    <location>
        <begin position="539"/>
        <end position="559"/>
    </location>
</feature>
<comment type="subcellular location">
    <subcellularLocation>
        <location evidence="1">Nucleus</location>
    </subcellularLocation>
</comment>
<dbReference type="CDD" id="cd00067">
    <property type="entry name" value="GAL4"/>
    <property type="match status" value="1"/>
</dbReference>
<feature type="domain" description="Zn(2)-C6 fungal-type" evidence="7">
    <location>
        <begin position="31"/>
        <end position="64"/>
    </location>
</feature>
<dbReference type="EMBL" id="BAABUJ010000011">
    <property type="protein sequence ID" value="GAA5799063.1"/>
    <property type="molecule type" value="Genomic_DNA"/>
</dbReference>
<name>A0ABP9XWB9_9FUNG</name>
<evidence type="ECO:0000256" key="4">
    <source>
        <dbReference type="ARBA" id="ARBA00023163"/>
    </source>
</evidence>
<evidence type="ECO:0000256" key="2">
    <source>
        <dbReference type="ARBA" id="ARBA00022723"/>
    </source>
</evidence>
<gene>
    <name evidence="8" type="ORF">HPULCUR_004472</name>
</gene>
<dbReference type="PROSITE" id="PS50048">
    <property type="entry name" value="ZN2_CY6_FUNGAL_2"/>
    <property type="match status" value="1"/>
</dbReference>
<feature type="compositionally biased region" description="Polar residues" evidence="6">
    <location>
        <begin position="539"/>
        <end position="550"/>
    </location>
</feature>
<evidence type="ECO:0000259" key="7">
    <source>
        <dbReference type="PROSITE" id="PS50048"/>
    </source>
</evidence>
<proteinExistence type="predicted"/>
<evidence type="ECO:0000256" key="6">
    <source>
        <dbReference type="SAM" id="MobiDB-lite"/>
    </source>
</evidence>
<dbReference type="Pfam" id="PF00172">
    <property type="entry name" value="Zn_clus"/>
    <property type="match status" value="1"/>
</dbReference>
<evidence type="ECO:0000256" key="5">
    <source>
        <dbReference type="ARBA" id="ARBA00023242"/>
    </source>
</evidence>
<keyword evidence="4" id="KW-0804">Transcription</keyword>
<dbReference type="SMART" id="SM00066">
    <property type="entry name" value="GAL4"/>
    <property type="match status" value="1"/>
</dbReference>
<dbReference type="PANTHER" id="PTHR47338:SF5">
    <property type="entry name" value="ZN(II)2CYS6 TRANSCRIPTION FACTOR (EUROFUNG)"/>
    <property type="match status" value="1"/>
</dbReference>
<dbReference type="SUPFAM" id="SSF57701">
    <property type="entry name" value="Zn2/Cys6 DNA-binding domain"/>
    <property type="match status" value="1"/>
</dbReference>
<dbReference type="Gene3D" id="4.10.240.10">
    <property type="entry name" value="Zn(2)-C6 fungal-type DNA-binding domain"/>
    <property type="match status" value="1"/>
</dbReference>
<dbReference type="InterPro" id="IPR001138">
    <property type="entry name" value="Zn2Cys6_DnaBD"/>
</dbReference>
<dbReference type="Proteomes" id="UP001476247">
    <property type="component" value="Unassembled WGS sequence"/>
</dbReference>
<sequence length="686" mass="79207">MSTHRKKKPVEFHFVDMNDPDRYKKLKVARACDFCRRRKSKCDIGIPGSGTCSNCQKHQMVCIFSPVTTNRGNEVIRLEEPLFNTLDQFLFRFPLLLIKDGQVGYETNPIDLPSVLNRQPTTTKPDNNEPSIGLESKLFKLYFDNVHPAYPVLLKQSILNIHSQDRFLLCRGLRYAIMALACHYFPTYTIPTSLPTSTYFYDIARHEVSSLTPRLDTVQTLLLLYKHDEILSSSKHGIYYLERAQEMIGQIQSLIPQHQEMINRARWVLFGSIGFSNLSDPSFNKLYTKISLPLELPQALSEEEELDENETCSAQHHLNRFSQIANLSVLYSHTVQSMITGSTGHLICLKQFKKIRQHWHDSLHPITQSRLVSLCPTDEEEIDIMILYSAILYDMLYLLLLSHYHLETEFDRVETAYRLQRMVHTLVTRSCFTSAIQSARMSNFALMLCLQVNMSREDDKIDYEFIQQIRQSIKYTHLDPRIDEQLSELYNSLLTNQNKVSTTPQVQSQTPLDYFSLIPQQFQNSTSTSSIIDNMTNTPGLWSTTTNGGLTTPIREDTGNNHRVTSEWILEQQRQQDEQFQSYQLQQLPQYQPTLINTYNTTTTTTTATNATNTINYNSSSNNTPLTTTPSYHNTNTEDYFYLNPGHWSPTLDHLNQSTSYLKLHNHDHQHNTFTLHQPPPPPPTL</sequence>
<accession>A0ABP9XWB9</accession>
<evidence type="ECO:0000256" key="1">
    <source>
        <dbReference type="ARBA" id="ARBA00004123"/>
    </source>
</evidence>
<protein>
    <recommendedName>
        <fullName evidence="7">Zn(2)-C6 fungal-type domain-containing protein</fullName>
    </recommendedName>
</protein>
<dbReference type="InterPro" id="IPR036864">
    <property type="entry name" value="Zn2-C6_fun-type_DNA-bd_sf"/>
</dbReference>
<keyword evidence="3" id="KW-0805">Transcription regulation</keyword>
<dbReference type="CDD" id="cd12148">
    <property type="entry name" value="fungal_TF_MHR"/>
    <property type="match status" value="1"/>
</dbReference>
<reference evidence="8 9" key="1">
    <citation type="submission" date="2024-04" db="EMBL/GenBank/DDBJ databases">
        <title>genome sequences of Mucor flavus KT1a and Helicostylum pulchrum KT1b strains isolation_sourced from the surface of a dry-aged beef.</title>
        <authorList>
            <person name="Toyotome T."/>
            <person name="Hosono M."/>
            <person name="Torimaru M."/>
            <person name="Fukuda K."/>
            <person name="Mikami N."/>
        </authorList>
    </citation>
    <scope>NUCLEOTIDE SEQUENCE [LARGE SCALE GENOMIC DNA]</scope>
    <source>
        <strain evidence="8 9">KT1b</strain>
    </source>
</reference>
<dbReference type="InterPro" id="IPR050815">
    <property type="entry name" value="TF_fung"/>
</dbReference>
<keyword evidence="9" id="KW-1185">Reference proteome</keyword>
<dbReference type="PANTHER" id="PTHR47338">
    <property type="entry name" value="ZN(II)2CYS6 TRANSCRIPTION FACTOR (EUROFUNG)-RELATED"/>
    <property type="match status" value="1"/>
</dbReference>
<dbReference type="PROSITE" id="PS00463">
    <property type="entry name" value="ZN2_CY6_FUNGAL_1"/>
    <property type="match status" value="1"/>
</dbReference>
<organism evidence="8 9">
    <name type="scientific">Helicostylum pulchrum</name>
    <dbReference type="NCBI Taxonomy" id="562976"/>
    <lineage>
        <taxon>Eukaryota</taxon>
        <taxon>Fungi</taxon>
        <taxon>Fungi incertae sedis</taxon>
        <taxon>Mucoromycota</taxon>
        <taxon>Mucoromycotina</taxon>
        <taxon>Mucoromycetes</taxon>
        <taxon>Mucorales</taxon>
        <taxon>Mucorineae</taxon>
        <taxon>Mucoraceae</taxon>
        <taxon>Helicostylum</taxon>
    </lineage>
</organism>
<keyword evidence="5" id="KW-0539">Nucleus</keyword>
<evidence type="ECO:0000313" key="9">
    <source>
        <dbReference type="Proteomes" id="UP001476247"/>
    </source>
</evidence>
<evidence type="ECO:0000256" key="3">
    <source>
        <dbReference type="ARBA" id="ARBA00023015"/>
    </source>
</evidence>